<dbReference type="MEROPS" id="C82.003"/>
<dbReference type="InterPro" id="IPR050979">
    <property type="entry name" value="LD-transpeptidase"/>
</dbReference>
<reference evidence="13" key="1">
    <citation type="submission" date="2006-09" db="EMBL/GenBank/DDBJ databases">
        <title>Complete sequence of Rhodopseudomonas palustris BisA53.</title>
        <authorList>
            <consortium name="US DOE Joint Genome Institute"/>
            <person name="Copeland A."/>
            <person name="Lucas S."/>
            <person name="Lapidus A."/>
            <person name="Barry K."/>
            <person name="Detter J.C."/>
            <person name="Glavina del Rio T."/>
            <person name="Hammon N."/>
            <person name="Israni S."/>
            <person name="Dalin E."/>
            <person name="Tice H."/>
            <person name="Pitluck S."/>
            <person name="Chain P."/>
            <person name="Malfatti S."/>
            <person name="Shin M."/>
            <person name="Vergez L."/>
            <person name="Schmutz J."/>
            <person name="Larimer F."/>
            <person name="Land M."/>
            <person name="Hauser L."/>
            <person name="Pelletier D.A."/>
            <person name="Kyrpides N."/>
            <person name="Kim E."/>
            <person name="Harwood C.S."/>
            <person name="Oda Y."/>
            <person name="Richardson P."/>
        </authorList>
    </citation>
    <scope>NUCLEOTIDE SEQUENCE [LARGE SCALE GENOMIC DNA]</scope>
    <source>
        <strain evidence="13">BisA53</strain>
    </source>
</reference>
<dbReference type="UniPathway" id="UPA00219"/>
<keyword evidence="5" id="KW-0378">Hydrolase</keyword>
<feature type="signal peptide" evidence="11">
    <location>
        <begin position="1"/>
        <end position="25"/>
    </location>
</feature>
<feature type="compositionally biased region" description="Low complexity" evidence="10">
    <location>
        <begin position="175"/>
        <end position="198"/>
    </location>
</feature>
<dbReference type="KEGG" id="rpe:RPE_2037"/>
<feature type="region of interest" description="Disordered" evidence="10">
    <location>
        <begin position="375"/>
        <end position="424"/>
    </location>
</feature>
<dbReference type="SUPFAM" id="SSF141523">
    <property type="entry name" value="L,D-transpeptidase catalytic domain-like"/>
    <property type="match status" value="1"/>
</dbReference>
<dbReference type="PANTHER" id="PTHR30582">
    <property type="entry name" value="L,D-TRANSPEPTIDASE"/>
    <property type="match status" value="1"/>
</dbReference>
<dbReference type="GO" id="GO:0018104">
    <property type="term" value="P:peptidoglycan-protein cross-linking"/>
    <property type="evidence" value="ECO:0007669"/>
    <property type="project" value="TreeGrafter"/>
</dbReference>
<evidence type="ECO:0000256" key="8">
    <source>
        <dbReference type="ARBA" id="ARBA00023316"/>
    </source>
</evidence>
<evidence type="ECO:0000256" key="10">
    <source>
        <dbReference type="SAM" id="MobiDB-lite"/>
    </source>
</evidence>
<feature type="chain" id="PRO_5004165975" evidence="11">
    <location>
        <begin position="26"/>
        <end position="424"/>
    </location>
</feature>
<dbReference type="Gene3D" id="2.40.440.10">
    <property type="entry name" value="L,D-transpeptidase catalytic domain-like"/>
    <property type="match status" value="1"/>
</dbReference>
<feature type="compositionally biased region" description="Pro residues" evidence="10">
    <location>
        <begin position="413"/>
        <end position="424"/>
    </location>
</feature>
<dbReference type="GO" id="GO:0005576">
    <property type="term" value="C:extracellular region"/>
    <property type="evidence" value="ECO:0007669"/>
    <property type="project" value="TreeGrafter"/>
</dbReference>
<evidence type="ECO:0000256" key="2">
    <source>
        <dbReference type="ARBA" id="ARBA00005992"/>
    </source>
</evidence>
<dbReference type="InterPro" id="IPR005490">
    <property type="entry name" value="LD_TPept_cat_dom"/>
</dbReference>
<feature type="active site" description="Nucleophile" evidence="9">
    <location>
        <position position="349"/>
    </location>
</feature>
<feature type="region of interest" description="Disordered" evidence="10">
    <location>
        <begin position="166"/>
        <end position="229"/>
    </location>
</feature>
<keyword evidence="8 9" id="KW-0961">Cell wall biogenesis/degradation</keyword>
<keyword evidence="3" id="KW-0328">Glycosyltransferase</keyword>
<dbReference type="CDD" id="cd16913">
    <property type="entry name" value="YkuD_like"/>
    <property type="match status" value="1"/>
</dbReference>
<keyword evidence="4" id="KW-0808">Transferase</keyword>
<dbReference type="FunFam" id="2.40.440.10:FF:000002">
    <property type="entry name" value="L,D-transpeptidase ErfK/SrfK"/>
    <property type="match status" value="1"/>
</dbReference>
<evidence type="ECO:0000256" key="3">
    <source>
        <dbReference type="ARBA" id="ARBA00022676"/>
    </source>
</evidence>
<comment type="similarity">
    <text evidence="2">Belongs to the YkuD family.</text>
</comment>
<protein>
    <submittedName>
        <fullName evidence="13">ErfK/YbiS/YcfS/YnhG family protein</fullName>
    </submittedName>
</protein>
<dbReference type="EMBL" id="CP000463">
    <property type="protein sequence ID" value="ABJ05981.1"/>
    <property type="molecule type" value="Genomic_DNA"/>
</dbReference>
<feature type="active site" description="Proton donor/acceptor" evidence="9">
    <location>
        <position position="333"/>
    </location>
</feature>
<evidence type="ECO:0000259" key="12">
    <source>
        <dbReference type="PROSITE" id="PS52029"/>
    </source>
</evidence>
<dbReference type="AlphaFoldDB" id="Q07Q03"/>
<evidence type="ECO:0000256" key="4">
    <source>
        <dbReference type="ARBA" id="ARBA00022679"/>
    </source>
</evidence>
<feature type="compositionally biased region" description="Low complexity" evidence="10">
    <location>
        <begin position="381"/>
        <end position="404"/>
    </location>
</feature>
<keyword evidence="7 9" id="KW-0573">Peptidoglycan synthesis</keyword>
<feature type="region of interest" description="Disordered" evidence="10">
    <location>
        <begin position="28"/>
        <end position="139"/>
    </location>
</feature>
<dbReference type="eggNOG" id="COG1376">
    <property type="taxonomic scope" value="Bacteria"/>
</dbReference>
<gene>
    <name evidence="13" type="ordered locus">RPE_2037</name>
</gene>
<comment type="pathway">
    <text evidence="1 9">Cell wall biogenesis; peptidoglycan biosynthesis.</text>
</comment>
<evidence type="ECO:0000256" key="9">
    <source>
        <dbReference type="PROSITE-ProRule" id="PRU01373"/>
    </source>
</evidence>
<sequence length="424" mass="43759">MTIKRILTVFATVAVSAAATSLACAQGTLPPPGTYSTAPAPYPSSDYRQDSRRPGALPDFDALDDEEDGRGPGSMALPTPGPVLSPDDPRYGRPAGVPAYSDRAVPQGAPQAAVPQGPVMSPDDPRYGRPAGPPPVIYSDRPAGAPAYSDRGAGEVANRGGFIYPGDEARPVRPPEAVGPGAPGAPSSVAGAPPVAGASLGPDGRPVQLSALPPEEQPEAETNIQLPPHLRRQEVSFPTKEPAGTIVVDTANTHLYYILGGGRAVRYGVRVGRDGFTWNGVQKISRKAEWPDWHPPSEMIERQPYLPRFMAGGPGNPMGARAMYLGSTVYRIHGTNQPSTIGKFVSSGCIGMLNDDVSDLFERAKVGTRVVVMPGGPPPGATANAAPAAAGAPPVGQQPTAQAGSAPGMSPTVVPPLPAPVTIR</sequence>
<name>Q07Q03_RHOP5</name>
<evidence type="ECO:0000256" key="6">
    <source>
        <dbReference type="ARBA" id="ARBA00022960"/>
    </source>
</evidence>
<dbReference type="PROSITE" id="PS52029">
    <property type="entry name" value="LD_TPASE"/>
    <property type="match status" value="1"/>
</dbReference>
<dbReference type="GO" id="GO:0071972">
    <property type="term" value="F:peptidoglycan L,D-transpeptidase activity"/>
    <property type="evidence" value="ECO:0007669"/>
    <property type="project" value="TreeGrafter"/>
</dbReference>
<evidence type="ECO:0000256" key="11">
    <source>
        <dbReference type="SAM" id="SignalP"/>
    </source>
</evidence>
<evidence type="ECO:0000256" key="7">
    <source>
        <dbReference type="ARBA" id="ARBA00022984"/>
    </source>
</evidence>
<dbReference type="GO" id="GO:0071555">
    <property type="term" value="P:cell wall organization"/>
    <property type="evidence" value="ECO:0007669"/>
    <property type="project" value="UniProtKB-UniRule"/>
</dbReference>
<keyword evidence="6 9" id="KW-0133">Cell shape</keyword>
<evidence type="ECO:0000313" key="13">
    <source>
        <dbReference type="EMBL" id="ABJ05981.1"/>
    </source>
</evidence>
<evidence type="ECO:0000256" key="1">
    <source>
        <dbReference type="ARBA" id="ARBA00004752"/>
    </source>
</evidence>
<dbReference type="Pfam" id="PF03734">
    <property type="entry name" value="YkuD"/>
    <property type="match status" value="1"/>
</dbReference>
<accession>Q07Q03</accession>
<feature type="domain" description="L,D-TPase catalytic" evidence="12">
    <location>
        <begin position="244"/>
        <end position="373"/>
    </location>
</feature>
<dbReference type="PROSITE" id="PS51257">
    <property type="entry name" value="PROKAR_LIPOPROTEIN"/>
    <property type="match status" value="1"/>
</dbReference>
<dbReference type="HOGENOM" id="CLU_055763_0_0_5"/>
<dbReference type="GO" id="GO:0008360">
    <property type="term" value="P:regulation of cell shape"/>
    <property type="evidence" value="ECO:0007669"/>
    <property type="project" value="UniProtKB-UniRule"/>
</dbReference>
<keyword evidence="11" id="KW-0732">Signal</keyword>
<dbReference type="STRING" id="316055.RPE_2037"/>
<evidence type="ECO:0000256" key="5">
    <source>
        <dbReference type="ARBA" id="ARBA00022801"/>
    </source>
</evidence>
<dbReference type="InterPro" id="IPR038063">
    <property type="entry name" value="Transpep_catalytic_dom"/>
</dbReference>
<dbReference type="PANTHER" id="PTHR30582:SF24">
    <property type="entry name" value="L,D-TRANSPEPTIDASE ERFK_SRFK-RELATED"/>
    <property type="match status" value="1"/>
</dbReference>
<dbReference type="GO" id="GO:0016757">
    <property type="term" value="F:glycosyltransferase activity"/>
    <property type="evidence" value="ECO:0007669"/>
    <property type="project" value="UniProtKB-KW"/>
</dbReference>
<dbReference type="OrthoDB" id="9813664at2"/>
<feature type="compositionally biased region" description="Low complexity" evidence="10">
    <location>
        <begin position="104"/>
        <end position="119"/>
    </location>
</feature>
<organism evidence="13">
    <name type="scientific">Rhodopseudomonas palustris (strain BisA53)</name>
    <dbReference type="NCBI Taxonomy" id="316055"/>
    <lineage>
        <taxon>Bacteria</taxon>
        <taxon>Pseudomonadati</taxon>
        <taxon>Pseudomonadota</taxon>
        <taxon>Alphaproteobacteria</taxon>
        <taxon>Hyphomicrobiales</taxon>
        <taxon>Nitrobacteraceae</taxon>
        <taxon>Rhodopseudomonas</taxon>
    </lineage>
</organism>
<proteinExistence type="inferred from homology"/>